<evidence type="ECO:0000313" key="2">
    <source>
        <dbReference type="EMBL" id="GCC42244.1"/>
    </source>
</evidence>
<protein>
    <submittedName>
        <fullName evidence="2">Uncharacterized protein</fullName>
    </submittedName>
</protein>
<keyword evidence="1" id="KW-0812">Transmembrane</keyword>
<reference evidence="2 3" key="1">
    <citation type="journal article" date="2018" name="Nat. Ecol. Evol.">
        <title>Shark genomes provide insights into elasmobranch evolution and the origin of vertebrates.</title>
        <authorList>
            <person name="Hara Y"/>
            <person name="Yamaguchi K"/>
            <person name="Onimaru K"/>
            <person name="Kadota M"/>
            <person name="Koyanagi M"/>
            <person name="Keeley SD"/>
            <person name="Tatsumi K"/>
            <person name="Tanaka K"/>
            <person name="Motone F"/>
            <person name="Kageyama Y"/>
            <person name="Nozu R"/>
            <person name="Adachi N"/>
            <person name="Nishimura O"/>
            <person name="Nakagawa R"/>
            <person name="Tanegashima C"/>
            <person name="Kiyatake I"/>
            <person name="Matsumoto R"/>
            <person name="Murakumo K"/>
            <person name="Nishida K"/>
            <person name="Terakita A"/>
            <person name="Kuratani S"/>
            <person name="Sato K"/>
            <person name="Hyodo S Kuraku.S."/>
        </authorList>
    </citation>
    <scope>NUCLEOTIDE SEQUENCE [LARGE SCALE GENOMIC DNA]</scope>
</reference>
<dbReference type="Pfam" id="PF06979">
    <property type="entry name" value="TMEM70"/>
    <property type="match status" value="1"/>
</dbReference>
<sequence>ENSPGFVGRGWGRPGSTRGLAGGAWGMVLGCQAPWWGMAAAWPLVGRRLPTWALVGTRPTCGPPAQDMLLFRHERGRFFRMLGVFCLAQFLFWGYLAHFAFTSLKDTGHRETVLEGERVSGLPTIGGRALNLGSDAWRLGFTASCLTVGKSYLLTGFLGCV</sequence>
<dbReference type="PANTHER" id="PTHR14549:SF2">
    <property type="entry name" value="TRANSMEMBRANE PROTEIN 223"/>
    <property type="match status" value="1"/>
</dbReference>
<dbReference type="InterPro" id="IPR045325">
    <property type="entry name" value="TMEM70/TMEM186/TMEM223"/>
</dbReference>
<keyword evidence="1" id="KW-1133">Transmembrane helix</keyword>
<feature type="transmembrane region" description="Helical" evidence="1">
    <location>
        <begin position="78"/>
        <end position="101"/>
    </location>
</feature>
<dbReference type="OrthoDB" id="5950063at2759"/>
<dbReference type="STRING" id="137246.A0A401THV4"/>
<dbReference type="EMBL" id="BEZZ01074402">
    <property type="protein sequence ID" value="GCC42244.1"/>
    <property type="molecule type" value="Genomic_DNA"/>
</dbReference>
<dbReference type="PANTHER" id="PTHR14549">
    <property type="entry name" value="TRANSMEMBRANE PROTEIN 223"/>
    <property type="match status" value="1"/>
</dbReference>
<dbReference type="InterPro" id="IPR026100">
    <property type="entry name" value="Tmem223"/>
</dbReference>
<proteinExistence type="predicted"/>
<feature type="non-terminal residue" evidence="2">
    <location>
        <position position="1"/>
    </location>
</feature>
<keyword evidence="3" id="KW-1185">Reference proteome</keyword>
<evidence type="ECO:0000313" key="3">
    <source>
        <dbReference type="Proteomes" id="UP000287033"/>
    </source>
</evidence>
<dbReference type="GO" id="GO:0005739">
    <property type="term" value="C:mitochondrion"/>
    <property type="evidence" value="ECO:0007669"/>
    <property type="project" value="TreeGrafter"/>
</dbReference>
<accession>A0A401THV4</accession>
<dbReference type="AlphaFoldDB" id="A0A401THV4"/>
<organism evidence="2 3">
    <name type="scientific">Chiloscyllium punctatum</name>
    <name type="common">Brownbanded bambooshark</name>
    <name type="synonym">Hemiscyllium punctatum</name>
    <dbReference type="NCBI Taxonomy" id="137246"/>
    <lineage>
        <taxon>Eukaryota</taxon>
        <taxon>Metazoa</taxon>
        <taxon>Chordata</taxon>
        <taxon>Craniata</taxon>
        <taxon>Vertebrata</taxon>
        <taxon>Chondrichthyes</taxon>
        <taxon>Elasmobranchii</taxon>
        <taxon>Galeomorphii</taxon>
        <taxon>Galeoidea</taxon>
        <taxon>Orectolobiformes</taxon>
        <taxon>Hemiscylliidae</taxon>
        <taxon>Chiloscyllium</taxon>
    </lineage>
</organism>
<evidence type="ECO:0000256" key="1">
    <source>
        <dbReference type="SAM" id="Phobius"/>
    </source>
</evidence>
<comment type="caution">
    <text evidence="2">The sequence shown here is derived from an EMBL/GenBank/DDBJ whole genome shotgun (WGS) entry which is preliminary data.</text>
</comment>
<name>A0A401THV4_CHIPU</name>
<dbReference type="GO" id="GO:0007399">
    <property type="term" value="P:nervous system development"/>
    <property type="evidence" value="ECO:0007669"/>
    <property type="project" value="TreeGrafter"/>
</dbReference>
<gene>
    <name evidence="2" type="ORF">chiPu_0026199</name>
</gene>
<keyword evidence="1" id="KW-0472">Membrane</keyword>
<dbReference type="Proteomes" id="UP000287033">
    <property type="component" value="Unassembled WGS sequence"/>
</dbReference>